<feature type="non-terminal residue" evidence="1">
    <location>
        <position position="199"/>
    </location>
</feature>
<dbReference type="InParanoid" id="A0A0C3B449"/>
<proteinExistence type="predicted"/>
<dbReference type="Proteomes" id="UP000054166">
    <property type="component" value="Unassembled WGS sequence"/>
</dbReference>
<gene>
    <name evidence="1" type="ORF">PILCRDRAFT_32803</name>
</gene>
<accession>A0A0C3B449</accession>
<organism evidence="1 2">
    <name type="scientific">Piloderma croceum (strain F 1598)</name>
    <dbReference type="NCBI Taxonomy" id="765440"/>
    <lineage>
        <taxon>Eukaryota</taxon>
        <taxon>Fungi</taxon>
        <taxon>Dikarya</taxon>
        <taxon>Basidiomycota</taxon>
        <taxon>Agaricomycotina</taxon>
        <taxon>Agaricomycetes</taxon>
        <taxon>Agaricomycetidae</taxon>
        <taxon>Atheliales</taxon>
        <taxon>Atheliaceae</taxon>
        <taxon>Piloderma</taxon>
    </lineage>
</organism>
<dbReference type="EMBL" id="KN833169">
    <property type="protein sequence ID" value="KIM72047.1"/>
    <property type="molecule type" value="Genomic_DNA"/>
</dbReference>
<evidence type="ECO:0000313" key="2">
    <source>
        <dbReference type="Proteomes" id="UP000054166"/>
    </source>
</evidence>
<dbReference type="AlphaFoldDB" id="A0A0C3B449"/>
<dbReference type="OrthoDB" id="2205812at2759"/>
<dbReference type="HOGENOM" id="CLU_077575_1_0_1"/>
<keyword evidence="2" id="KW-1185">Reference proteome</keyword>
<name>A0A0C3B449_PILCF</name>
<evidence type="ECO:0000313" key="1">
    <source>
        <dbReference type="EMBL" id="KIM72047.1"/>
    </source>
</evidence>
<evidence type="ECO:0008006" key="3">
    <source>
        <dbReference type="Google" id="ProtNLM"/>
    </source>
</evidence>
<protein>
    <recommendedName>
        <fullName evidence="3">Reverse transcriptase domain-containing protein</fullName>
    </recommendedName>
</protein>
<reference evidence="2" key="2">
    <citation type="submission" date="2015-01" db="EMBL/GenBank/DDBJ databases">
        <title>Evolutionary Origins and Diversification of the Mycorrhizal Mutualists.</title>
        <authorList>
            <consortium name="DOE Joint Genome Institute"/>
            <consortium name="Mycorrhizal Genomics Consortium"/>
            <person name="Kohler A."/>
            <person name="Kuo A."/>
            <person name="Nagy L.G."/>
            <person name="Floudas D."/>
            <person name="Copeland A."/>
            <person name="Barry K.W."/>
            <person name="Cichocki N."/>
            <person name="Veneault-Fourrey C."/>
            <person name="LaButti K."/>
            <person name="Lindquist E.A."/>
            <person name="Lipzen A."/>
            <person name="Lundell T."/>
            <person name="Morin E."/>
            <person name="Murat C."/>
            <person name="Riley R."/>
            <person name="Ohm R."/>
            <person name="Sun H."/>
            <person name="Tunlid A."/>
            <person name="Henrissat B."/>
            <person name="Grigoriev I.V."/>
            <person name="Hibbett D.S."/>
            <person name="Martin F."/>
        </authorList>
    </citation>
    <scope>NUCLEOTIDE SEQUENCE [LARGE SCALE GENOMIC DNA]</scope>
    <source>
        <strain evidence="2">F 1598</strain>
    </source>
</reference>
<sequence>MLRQSNLKGIKIPGTAERLITNLFADDTTVFLSELDKFCDLEHILQKWCIASGARFNVNKTEALPIGTTQYREAVLNSHSINPTQEPLRADIHIVRDKEPIRILGGWIGNNIDQVAVWMTTIDKIRAALVKWDKSHPTLFGCCLIIQMVVGGMTQYLTTVQGMPKHIADTLEKIIRNFVWENKKAPVNLSSLYLPIKEG</sequence>
<reference evidence="1 2" key="1">
    <citation type="submission" date="2014-04" db="EMBL/GenBank/DDBJ databases">
        <authorList>
            <consortium name="DOE Joint Genome Institute"/>
            <person name="Kuo A."/>
            <person name="Tarkka M."/>
            <person name="Buscot F."/>
            <person name="Kohler A."/>
            <person name="Nagy L.G."/>
            <person name="Floudas D."/>
            <person name="Copeland A."/>
            <person name="Barry K.W."/>
            <person name="Cichocki N."/>
            <person name="Veneault-Fourrey C."/>
            <person name="LaButti K."/>
            <person name="Lindquist E.A."/>
            <person name="Lipzen A."/>
            <person name="Lundell T."/>
            <person name="Morin E."/>
            <person name="Murat C."/>
            <person name="Sun H."/>
            <person name="Tunlid A."/>
            <person name="Henrissat B."/>
            <person name="Grigoriev I.V."/>
            <person name="Hibbett D.S."/>
            <person name="Martin F."/>
            <person name="Nordberg H.P."/>
            <person name="Cantor M.N."/>
            <person name="Hua S.X."/>
        </authorList>
    </citation>
    <scope>NUCLEOTIDE SEQUENCE [LARGE SCALE GENOMIC DNA]</scope>
    <source>
        <strain evidence="1 2">F 1598</strain>
    </source>
</reference>